<dbReference type="OrthoDB" id="9807778at2"/>
<protein>
    <submittedName>
        <fullName evidence="11">Glycosyl transferase family 2</fullName>
    </submittedName>
</protein>
<proteinExistence type="inferred from homology"/>
<evidence type="ECO:0000256" key="4">
    <source>
        <dbReference type="ARBA" id="ARBA00022679"/>
    </source>
</evidence>
<sequence>MIESQPLISVIVPCFNEEDGIAMCHERLSAVLSGITEAYEIIYVDDGSRDRTAELLRSFHQADPRVVVLRFSRNFGHQPAVSAGLDAVRGQAVVIIDADLQDPPELIPSMLELWRKDYQVVYGVRVNREGETGFKLWSAKMFYRIINSLSDVEIPLDTGDFRLMDQAIVSAFRQMPERHRLLRGMSSWIGFNQIGLHYERSARFAGTTKYPLRKMLGLALDGIVSFSTIPLRLVTIMGFAAALLAFIGIVYSLVVRLVTHSWVQGWAISFIGMLFMSGTQMLCLGVLGEYVGRIYTESKQRPLYLLREVLRSSQPRP</sequence>
<comment type="subcellular location">
    <subcellularLocation>
        <location evidence="1">Cell membrane</location>
        <topology evidence="1">Multi-pass membrane protein</topology>
    </subcellularLocation>
</comment>
<reference evidence="11 12" key="1">
    <citation type="submission" date="2011-11" db="EMBL/GenBank/DDBJ databases">
        <title>Complete sequence of Granulicella mallensis MP5ACTX8.</title>
        <authorList>
            <consortium name="US DOE Joint Genome Institute"/>
            <person name="Lucas S."/>
            <person name="Copeland A."/>
            <person name="Lapidus A."/>
            <person name="Cheng J.-F."/>
            <person name="Goodwin L."/>
            <person name="Pitluck S."/>
            <person name="Peters L."/>
            <person name="Lu M."/>
            <person name="Detter J.C."/>
            <person name="Han C."/>
            <person name="Tapia R."/>
            <person name="Land M."/>
            <person name="Hauser L."/>
            <person name="Kyrpides N."/>
            <person name="Ivanova N."/>
            <person name="Mikhailova N."/>
            <person name="Pagani I."/>
            <person name="Rawat S."/>
            <person name="Mannisto M."/>
            <person name="Haggblom M."/>
            <person name="Woyke T."/>
        </authorList>
    </citation>
    <scope>NUCLEOTIDE SEQUENCE [LARGE SCALE GENOMIC DNA]</scope>
    <source>
        <strain evidence="12">ATCC BAA-1857 / DSM 23137 / MP5ACTX8</strain>
    </source>
</reference>
<dbReference type="SUPFAM" id="SSF53448">
    <property type="entry name" value="Nucleotide-diphospho-sugar transferases"/>
    <property type="match status" value="1"/>
</dbReference>
<evidence type="ECO:0000256" key="1">
    <source>
        <dbReference type="ARBA" id="ARBA00004651"/>
    </source>
</evidence>
<evidence type="ECO:0000256" key="2">
    <source>
        <dbReference type="ARBA" id="ARBA00022475"/>
    </source>
</evidence>
<dbReference type="PANTHER" id="PTHR48090">
    <property type="entry name" value="UNDECAPRENYL-PHOSPHATE 4-DEOXY-4-FORMAMIDO-L-ARABINOSE TRANSFERASE-RELATED"/>
    <property type="match status" value="1"/>
</dbReference>
<evidence type="ECO:0000256" key="8">
    <source>
        <dbReference type="ARBA" id="ARBA00038152"/>
    </source>
</evidence>
<dbReference type="Gene3D" id="3.90.550.10">
    <property type="entry name" value="Spore Coat Polysaccharide Biosynthesis Protein SpsA, Chain A"/>
    <property type="match status" value="1"/>
</dbReference>
<keyword evidence="6 9" id="KW-1133">Transmembrane helix</keyword>
<dbReference type="STRING" id="682795.AciX8_2582"/>
<evidence type="ECO:0000313" key="12">
    <source>
        <dbReference type="Proteomes" id="UP000007113"/>
    </source>
</evidence>
<dbReference type="RefSeq" id="WP_014265770.1">
    <property type="nucleotide sequence ID" value="NC_016631.1"/>
</dbReference>
<keyword evidence="2" id="KW-1003">Cell membrane</keyword>
<name>G8P098_GRAMM</name>
<feature type="transmembrane region" description="Helical" evidence="9">
    <location>
        <begin position="266"/>
        <end position="291"/>
    </location>
</feature>
<dbReference type="GO" id="GO:0005886">
    <property type="term" value="C:plasma membrane"/>
    <property type="evidence" value="ECO:0007669"/>
    <property type="project" value="UniProtKB-SubCell"/>
</dbReference>
<keyword evidence="5 9" id="KW-0812">Transmembrane</keyword>
<accession>G8P098</accession>
<feature type="domain" description="Glycosyltransferase 2-like" evidence="10">
    <location>
        <begin position="9"/>
        <end position="169"/>
    </location>
</feature>
<dbReference type="FunFam" id="3.90.550.10:FF:000079">
    <property type="entry name" value="Probable glycosyl transferase"/>
    <property type="match status" value="1"/>
</dbReference>
<comment type="similarity">
    <text evidence="8">Belongs to the glycosyltransferase 2 family. GtrB subfamily.</text>
</comment>
<dbReference type="Proteomes" id="UP000007113">
    <property type="component" value="Chromosome"/>
</dbReference>
<evidence type="ECO:0000256" key="7">
    <source>
        <dbReference type="ARBA" id="ARBA00023136"/>
    </source>
</evidence>
<keyword evidence="3" id="KW-0328">Glycosyltransferase</keyword>
<organism evidence="11 12">
    <name type="scientific">Granulicella mallensis (strain ATCC BAA-1857 / DSM 23137 / MP5ACTX8)</name>
    <dbReference type="NCBI Taxonomy" id="682795"/>
    <lineage>
        <taxon>Bacteria</taxon>
        <taxon>Pseudomonadati</taxon>
        <taxon>Acidobacteriota</taxon>
        <taxon>Terriglobia</taxon>
        <taxon>Terriglobales</taxon>
        <taxon>Acidobacteriaceae</taxon>
        <taxon>Granulicella</taxon>
    </lineage>
</organism>
<evidence type="ECO:0000256" key="9">
    <source>
        <dbReference type="SAM" id="Phobius"/>
    </source>
</evidence>
<dbReference type="CDD" id="cd04187">
    <property type="entry name" value="DPM1_like_bac"/>
    <property type="match status" value="1"/>
</dbReference>
<dbReference type="GO" id="GO:0016757">
    <property type="term" value="F:glycosyltransferase activity"/>
    <property type="evidence" value="ECO:0007669"/>
    <property type="project" value="UniProtKB-KW"/>
</dbReference>
<gene>
    <name evidence="11" type="ordered locus">AciX8_2582</name>
</gene>
<keyword evidence="7 9" id="KW-0472">Membrane</keyword>
<dbReference type="InterPro" id="IPR029044">
    <property type="entry name" value="Nucleotide-diphossugar_trans"/>
</dbReference>
<evidence type="ECO:0000259" key="10">
    <source>
        <dbReference type="Pfam" id="PF00535"/>
    </source>
</evidence>
<evidence type="ECO:0000313" key="11">
    <source>
        <dbReference type="EMBL" id="AEU36892.1"/>
    </source>
</evidence>
<evidence type="ECO:0000256" key="3">
    <source>
        <dbReference type="ARBA" id="ARBA00022676"/>
    </source>
</evidence>
<dbReference type="KEGG" id="gma:AciX8_2582"/>
<evidence type="ECO:0000256" key="6">
    <source>
        <dbReference type="ARBA" id="ARBA00022989"/>
    </source>
</evidence>
<dbReference type="EMBL" id="CP003130">
    <property type="protein sequence ID" value="AEU36892.1"/>
    <property type="molecule type" value="Genomic_DNA"/>
</dbReference>
<feature type="transmembrane region" description="Helical" evidence="9">
    <location>
        <begin position="233"/>
        <end position="254"/>
    </location>
</feature>
<evidence type="ECO:0000256" key="5">
    <source>
        <dbReference type="ARBA" id="ARBA00022692"/>
    </source>
</evidence>
<dbReference type="eggNOG" id="COG0463">
    <property type="taxonomic scope" value="Bacteria"/>
</dbReference>
<dbReference type="Pfam" id="PF00535">
    <property type="entry name" value="Glycos_transf_2"/>
    <property type="match status" value="1"/>
</dbReference>
<keyword evidence="4 11" id="KW-0808">Transferase</keyword>
<dbReference type="PANTHER" id="PTHR48090:SF1">
    <property type="entry name" value="PROPHAGE BACTOPRENOL GLUCOSYL TRANSFERASE HOMOLOG"/>
    <property type="match status" value="1"/>
</dbReference>
<keyword evidence="12" id="KW-1185">Reference proteome</keyword>
<dbReference type="InterPro" id="IPR050256">
    <property type="entry name" value="Glycosyltransferase_2"/>
</dbReference>
<dbReference type="AlphaFoldDB" id="G8P098"/>
<dbReference type="HOGENOM" id="CLU_033536_0_1_0"/>
<dbReference type="InterPro" id="IPR001173">
    <property type="entry name" value="Glyco_trans_2-like"/>
</dbReference>